<evidence type="ECO:0000313" key="3">
    <source>
        <dbReference type="EMBL" id="RGL11190.1"/>
    </source>
</evidence>
<sequence length="191" mass="19301">MVPVGLHASTLRRLLASAAPVVLCVLAIALSFAFVRNGSRGDGGALPNDSGANMPASAGGAAEEGDEGEGEGLAIGELAGQFAQDDEVVREVLNAEASLSSPDAFLDDLSGAGEPVETVGWTDAVGLEHAGREVLGAYERAGASLQMHGYLDLHGTAWAAVLRGGEWVDVVSVTGSHEGAASVRVARIKAG</sequence>
<dbReference type="Proteomes" id="UP000260943">
    <property type="component" value="Unassembled WGS sequence"/>
</dbReference>
<proteinExistence type="predicted"/>
<feature type="transmembrane region" description="Helical" evidence="2">
    <location>
        <begin position="14"/>
        <end position="35"/>
    </location>
</feature>
<evidence type="ECO:0000256" key="1">
    <source>
        <dbReference type="SAM" id="MobiDB-lite"/>
    </source>
</evidence>
<evidence type="ECO:0000313" key="4">
    <source>
        <dbReference type="Proteomes" id="UP000260943"/>
    </source>
</evidence>
<reference evidence="3 4" key="1">
    <citation type="submission" date="2018-08" db="EMBL/GenBank/DDBJ databases">
        <title>A genome reference for cultivated species of the human gut microbiota.</title>
        <authorList>
            <person name="Zou Y."/>
            <person name="Xue W."/>
            <person name="Luo G."/>
        </authorList>
    </citation>
    <scope>NUCLEOTIDE SEQUENCE [LARGE SCALE GENOMIC DNA]</scope>
    <source>
        <strain evidence="3 4">TF08-14</strain>
    </source>
</reference>
<keyword evidence="2" id="KW-0472">Membrane</keyword>
<keyword evidence="2" id="KW-1133">Transmembrane helix</keyword>
<dbReference type="AlphaFoldDB" id="A0A3E4QVH6"/>
<accession>A0A3E4QVH6</accession>
<feature type="region of interest" description="Disordered" evidence="1">
    <location>
        <begin position="43"/>
        <end position="69"/>
    </location>
</feature>
<name>A0A3E4QVH6_9ACTN</name>
<comment type="caution">
    <text evidence="3">The sequence shown here is derived from an EMBL/GenBank/DDBJ whole genome shotgun (WGS) entry which is preliminary data.</text>
</comment>
<dbReference type="EMBL" id="QSRJ01000003">
    <property type="protein sequence ID" value="RGL11190.1"/>
    <property type="molecule type" value="Genomic_DNA"/>
</dbReference>
<gene>
    <name evidence="3" type="ORF">DXC81_03495</name>
</gene>
<evidence type="ECO:0000256" key="2">
    <source>
        <dbReference type="SAM" id="Phobius"/>
    </source>
</evidence>
<protein>
    <submittedName>
        <fullName evidence="3">Uncharacterized protein</fullName>
    </submittedName>
</protein>
<organism evidence="3 4">
    <name type="scientific">Collinsella tanakaei</name>
    <dbReference type="NCBI Taxonomy" id="626935"/>
    <lineage>
        <taxon>Bacteria</taxon>
        <taxon>Bacillati</taxon>
        <taxon>Actinomycetota</taxon>
        <taxon>Coriobacteriia</taxon>
        <taxon>Coriobacteriales</taxon>
        <taxon>Coriobacteriaceae</taxon>
        <taxon>Collinsella</taxon>
    </lineage>
</organism>
<keyword evidence="2" id="KW-0812">Transmembrane</keyword>